<feature type="compositionally biased region" description="Polar residues" evidence="3">
    <location>
        <begin position="991"/>
        <end position="1006"/>
    </location>
</feature>
<dbReference type="GO" id="GO:0005737">
    <property type="term" value="C:cytoplasm"/>
    <property type="evidence" value="ECO:0007669"/>
    <property type="project" value="UniProtKB-SubCell"/>
</dbReference>
<gene>
    <name evidence="5" type="ORF">PsYK624_120920</name>
</gene>
<protein>
    <submittedName>
        <fullName evidence="5">MIF4G and Upf2 domain-containing protein</fullName>
    </submittedName>
</protein>
<feature type="region of interest" description="Disordered" evidence="3">
    <location>
        <begin position="950"/>
        <end position="1013"/>
    </location>
</feature>
<dbReference type="InterPro" id="IPR007193">
    <property type="entry name" value="Upf2/Nmd2_C"/>
</dbReference>
<evidence type="ECO:0000313" key="5">
    <source>
        <dbReference type="EMBL" id="GJE95901.1"/>
    </source>
</evidence>
<dbReference type="InterPro" id="IPR039762">
    <property type="entry name" value="Nmd2/UPF2"/>
</dbReference>
<dbReference type="PANTHER" id="PTHR12839">
    <property type="entry name" value="NONSENSE-MEDIATED MRNA DECAY PROTEIN 2 UP-FRAMESHIFT SUPPRESSOR 2"/>
    <property type="match status" value="1"/>
</dbReference>
<keyword evidence="2" id="KW-0963">Cytoplasm</keyword>
<dbReference type="EMBL" id="BPQB01000053">
    <property type="protein sequence ID" value="GJE95901.1"/>
    <property type="molecule type" value="Genomic_DNA"/>
</dbReference>
<feature type="compositionally biased region" description="Acidic residues" evidence="3">
    <location>
        <begin position="469"/>
        <end position="482"/>
    </location>
</feature>
<feature type="compositionally biased region" description="Basic and acidic residues" evidence="3">
    <location>
        <begin position="423"/>
        <end position="449"/>
    </location>
</feature>
<dbReference type="GO" id="GO:0003723">
    <property type="term" value="F:RNA binding"/>
    <property type="evidence" value="ECO:0007669"/>
    <property type="project" value="InterPro"/>
</dbReference>
<dbReference type="Pfam" id="PF02854">
    <property type="entry name" value="MIF4G"/>
    <property type="match status" value="2"/>
</dbReference>
<dbReference type="FunFam" id="1.25.40.180:FF:000037">
    <property type="entry name" value="Nonsense-mediated mRNA decay factor (Upf2)"/>
    <property type="match status" value="1"/>
</dbReference>
<dbReference type="OrthoDB" id="27832at2759"/>
<name>A0A9P3GJ34_9APHY</name>
<dbReference type="GO" id="GO:0000184">
    <property type="term" value="P:nuclear-transcribed mRNA catabolic process, nonsense-mediated decay"/>
    <property type="evidence" value="ECO:0007669"/>
    <property type="project" value="InterPro"/>
</dbReference>
<feature type="domain" description="MIF4G" evidence="4">
    <location>
        <begin position="716"/>
        <end position="924"/>
    </location>
</feature>
<feature type="compositionally biased region" description="Acidic residues" evidence="3">
    <location>
        <begin position="956"/>
        <end position="965"/>
    </location>
</feature>
<evidence type="ECO:0000259" key="4">
    <source>
        <dbReference type="SMART" id="SM00543"/>
    </source>
</evidence>
<keyword evidence="6" id="KW-1185">Reference proteome</keyword>
<feature type="region of interest" description="Disordered" evidence="3">
    <location>
        <begin position="230"/>
        <end position="268"/>
    </location>
</feature>
<comment type="subcellular location">
    <subcellularLocation>
        <location evidence="1">Cytoplasm</location>
    </subcellularLocation>
</comment>
<feature type="region of interest" description="Disordered" evidence="3">
    <location>
        <begin position="1"/>
        <end position="20"/>
    </location>
</feature>
<feature type="domain" description="MIF4G" evidence="4">
    <location>
        <begin position="507"/>
        <end position="701"/>
    </location>
</feature>
<feature type="region of interest" description="Disordered" evidence="3">
    <location>
        <begin position="416"/>
        <end position="505"/>
    </location>
</feature>
<dbReference type="Pfam" id="PF04050">
    <property type="entry name" value="Upf2"/>
    <property type="match status" value="1"/>
</dbReference>
<dbReference type="InterPro" id="IPR016024">
    <property type="entry name" value="ARM-type_fold"/>
</dbReference>
<proteinExistence type="predicted"/>
<evidence type="ECO:0000313" key="6">
    <source>
        <dbReference type="Proteomes" id="UP000703269"/>
    </source>
</evidence>
<reference evidence="5 6" key="1">
    <citation type="submission" date="2021-08" db="EMBL/GenBank/DDBJ databases">
        <title>Draft Genome Sequence of Phanerochaete sordida strain YK-624.</title>
        <authorList>
            <person name="Mori T."/>
            <person name="Dohra H."/>
            <person name="Suzuki T."/>
            <person name="Kawagishi H."/>
            <person name="Hirai H."/>
        </authorList>
    </citation>
    <scope>NUCLEOTIDE SEQUENCE [LARGE SCALE GENOMIC DNA]</scope>
    <source>
        <strain evidence="5 6">YK-624</strain>
    </source>
</reference>
<comment type="caution">
    <text evidence="5">The sequence shown here is derived from an EMBL/GenBank/DDBJ whole genome shotgun (WGS) entry which is preliminary data.</text>
</comment>
<dbReference type="InterPro" id="IPR003890">
    <property type="entry name" value="MIF4G-like_typ-3"/>
</dbReference>
<dbReference type="SUPFAM" id="SSF48371">
    <property type="entry name" value="ARM repeat"/>
    <property type="match status" value="2"/>
</dbReference>
<feature type="compositionally biased region" description="Polar residues" evidence="3">
    <location>
        <begin position="230"/>
        <end position="241"/>
    </location>
</feature>
<sequence>MEAPANGAQTVSRLDEEEAKRQKRAVLKELNLGQAGKELSKNLDSSLKRNTAFIKRLRLSLGTENHDQLMKDIEALSLEKYVDELPAGVVEGISRCKTEKDVWSAVEVISALHRRFPTTFTPALVSALSAALAAPSKAVMSAMAPEQREKEDAARVSRQRPVLRVCAELALVGIIRDSPSRSGGEWIMKIIKELLSNDPTLSSLPLLSTFLKSYSRPYLGLVPPSAAKQISATSEPGTLSEETTKEANAQEAGSALTNGSAAPSIKEEDELVEKDIRDRFKKMCEGYFDNVCKKLVIEHNRLQEQDRRNHEAYIRSGEIFEDRQQAYEKMTKSYEKLLASCQTLSELLYLPMPKLQTASHKTDSIQIGANTGSALGADSELNDDIRGGKWEDEEERRFFEDIIDLKDYVPRGVLGIEDDEKDEAQGESKEEKEKMEKERVEEEVRKLEEELADMEVSETVNGTSGAALEDAEEEEGADEEDGAATPTPGSPKVSPPGTPQMAPQGPSQLLTALLARLPDTTNRALIDQAAVDFAFLNSKAARKRLVKFMSQIPKNRLDVLPHYSRLIATLNKYMPDVGAELVSVLDDEFRYLQRKKNVVKELADMRRKNVAFLSNLTKFKVVPPHVILHMFKVCLDDFSGTNIENIALLLEGCGRFLLRSDDTRQPFSRMVELMRRKQSMQHLDQRQLLLLENAYYQCNPPERTAIVQKERTPMELFIRHLIYDVLTKKTIDKVLRLIRKLDWNDPLVQKTLHKVFTKPWKVKYGNIALLAMLTYDLQRYYPAFSISVVDQVLEDIRRGLEQNVYSINQRRVATIKYLGELYIYRLIGSSIVFDTLWTLVTFGHPEGRPLPGQPCPMDMPDDFFRVRLVCVLLDTCGMCFDRGTQQKKLDNFLTFFQLYIHCKDPLPMDIEFMVTDSLEAVRPKMPIAKNFEEAALAVDDMFNAALQDAGLRTGEDSGDEEDDEGDERREGREDEDGEVPNDSPIDERPQSPDTVVLRSSTTQESLGPSEDDAAEFEKELAKMVTDNTETRKVDKKTALALWDQTVPPPVLRKKRAEDPEEFQANAAEEAGVMKFTLFTKRGNKPQTRELAIPAESTLAVQTRTAQMQDKVEQQQLKRLVLDYEQREEAEELRALEARNRAGAIKIRYIG</sequence>
<dbReference type="PANTHER" id="PTHR12839:SF7">
    <property type="entry name" value="REGULATOR OF NONSENSE TRANSCRIPTS 2"/>
    <property type="match status" value="1"/>
</dbReference>
<dbReference type="SMART" id="SM00543">
    <property type="entry name" value="MIF4G"/>
    <property type="match status" value="2"/>
</dbReference>
<organism evidence="5 6">
    <name type="scientific">Phanerochaete sordida</name>
    <dbReference type="NCBI Taxonomy" id="48140"/>
    <lineage>
        <taxon>Eukaryota</taxon>
        <taxon>Fungi</taxon>
        <taxon>Dikarya</taxon>
        <taxon>Basidiomycota</taxon>
        <taxon>Agaricomycotina</taxon>
        <taxon>Agaricomycetes</taxon>
        <taxon>Polyporales</taxon>
        <taxon>Phanerochaetaceae</taxon>
        <taxon>Phanerochaete</taxon>
    </lineage>
</organism>
<dbReference type="GO" id="GO:0035145">
    <property type="term" value="C:exon-exon junction complex"/>
    <property type="evidence" value="ECO:0007669"/>
    <property type="project" value="TreeGrafter"/>
</dbReference>
<dbReference type="AlphaFoldDB" id="A0A9P3GJ34"/>
<dbReference type="Gene3D" id="4.10.80.160">
    <property type="match status" value="1"/>
</dbReference>
<evidence type="ECO:0000256" key="1">
    <source>
        <dbReference type="ARBA" id="ARBA00004496"/>
    </source>
</evidence>
<dbReference type="Gene3D" id="1.25.40.180">
    <property type="match status" value="3"/>
</dbReference>
<evidence type="ECO:0000256" key="2">
    <source>
        <dbReference type="ARBA" id="ARBA00022490"/>
    </source>
</evidence>
<evidence type="ECO:0000256" key="3">
    <source>
        <dbReference type="SAM" id="MobiDB-lite"/>
    </source>
</evidence>
<dbReference type="Proteomes" id="UP000703269">
    <property type="component" value="Unassembled WGS sequence"/>
</dbReference>
<accession>A0A9P3GJ34</accession>